<accession>A0A8S5R818</accession>
<evidence type="ECO:0000313" key="1">
    <source>
        <dbReference type="EMBL" id="DAE27536.1"/>
    </source>
</evidence>
<protein>
    <submittedName>
        <fullName evidence="1">Uncharacterized protein</fullName>
    </submittedName>
</protein>
<dbReference type="EMBL" id="BK015840">
    <property type="protein sequence ID" value="DAE27536.1"/>
    <property type="molecule type" value="Genomic_DNA"/>
</dbReference>
<sequence length="37" mass="4064">MTLKITSGYAPEELPEDLKDAMISYATEQALMIGQGF</sequence>
<name>A0A8S5R818_9VIRU</name>
<reference evidence="1" key="1">
    <citation type="journal article" date="2021" name="Proc. Natl. Acad. Sci. U.S.A.">
        <title>A Catalog of Tens of Thousands of Viruses from Human Metagenomes Reveals Hidden Associations with Chronic Diseases.</title>
        <authorList>
            <person name="Tisza M.J."/>
            <person name="Buck C.B."/>
        </authorList>
    </citation>
    <scope>NUCLEOTIDE SEQUENCE</scope>
    <source>
        <strain evidence="1">Ct1Uu26</strain>
    </source>
</reference>
<proteinExistence type="predicted"/>
<organism evidence="1">
    <name type="scientific">virus sp. ct1Uu26</name>
    <dbReference type="NCBI Taxonomy" id="2826789"/>
    <lineage>
        <taxon>Viruses</taxon>
    </lineage>
</organism>